<proteinExistence type="predicted"/>
<keyword evidence="2" id="KW-1185">Reference proteome</keyword>
<dbReference type="Proteomes" id="UP000033731">
    <property type="component" value="Unassembled WGS sequence"/>
</dbReference>
<protein>
    <submittedName>
        <fullName evidence="1">Uncharacterized protein</fullName>
    </submittedName>
</protein>
<dbReference type="AlphaFoldDB" id="A0A0F4VKZ0"/>
<evidence type="ECO:0000313" key="1">
    <source>
        <dbReference type="EMBL" id="KJZ81382.1"/>
    </source>
</evidence>
<dbReference type="PATRIC" id="fig|556287.9.peg.1293"/>
<gene>
    <name evidence="1" type="ORF">DJ66_1278</name>
</gene>
<name>A0A0F4VKZ0_9HYPH</name>
<reference evidence="1 2" key="1">
    <citation type="journal article" date="2015" name="Phytopathology">
        <title>Genomes of Candidatus Liberibacter solanacearum haplotype A from New Zealand and the USA suggest significant genome plasticity in the species.</title>
        <authorList>
            <person name="Thompson S.M."/>
            <person name="Johnson C.P."/>
            <person name="Lu A.Y."/>
            <person name="Frampton R.A."/>
            <person name="Sullivan K.L."/>
            <person name="Fiers M.W."/>
            <person name="Crowhurst R.N."/>
            <person name="Pitman A.R."/>
            <person name="Scott I."/>
            <person name="Gudmestad N.C."/>
            <person name="Smith G.R."/>
        </authorList>
    </citation>
    <scope>NUCLEOTIDE SEQUENCE [LARGE SCALE GENOMIC DNA]</scope>
    <source>
        <strain evidence="1 2">LsoNZ1</strain>
    </source>
</reference>
<organism evidence="1 2">
    <name type="scientific">Candidatus Liberibacter solanacearum</name>
    <dbReference type="NCBI Taxonomy" id="556287"/>
    <lineage>
        <taxon>Bacteria</taxon>
        <taxon>Pseudomonadati</taxon>
        <taxon>Pseudomonadota</taxon>
        <taxon>Alphaproteobacteria</taxon>
        <taxon>Hyphomicrobiales</taxon>
        <taxon>Rhizobiaceae</taxon>
        <taxon>Liberibacter</taxon>
    </lineage>
</organism>
<sequence>MNFYGFYGDINIVSLLWTKMIVVKNISAKIDICLHVRVDDIYP</sequence>
<accession>A0A0F4VKZ0</accession>
<comment type="caution">
    <text evidence="1">The sequence shown here is derived from an EMBL/GenBank/DDBJ whole genome shotgun (WGS) entry which is preliminary data.</text>
</comment>
<evidence type="ECO:0000313" key="2">
    <source>
        <dbReference type="Proteomes" id="UP000033731"/>
    </source>
</evidence>
<dbReference type="EMBL" id="JMTK01000005">
    <property type="protein sequence ID" value="KJZ81382.1"/>
    <property type="molecule type" value="Genomic_DNA"/>
</dbReference>